<reference evidence="3" key="1">
    <citation type="submission" date="2017-04" db="EMBL/GenBank/DDBJ databases">
        <authorList>
            <person name="Varghese N."/>
            <person name="Submissions S."/>
        </authorList>
    </citation>
    <scope>NUCLEOTIDE SEQUENCE [LARGE SCALE GENOMIC DNA]</scope>
    <source>
        <strain evidence="3">Ballard 720</strain>
    </source>
</reference>
<evidence type="ECO:0000313" key="2">
    <source>
        <dbReference type="EMBL" id="SMF71266.1"/>
    </source>
</evidence>
<dbReference type="AlphaFoldDB" id="A0A1X7GKT3"/>
<evidence type="ECO:0000313" key="3">
    <source>
        <dbReference type="Proteomes" id="UP000192911"/>
    </source>
</evidence>
<keyword evidence="3" id="KW-1185">Reference proteome</keyword>
<sequence length="80" mass="8193">MGGLKSAKAGRAMPAPSTDRASHDEADHACPVEAIDASVAQAGLTRALVSMRIGFGIETHAKAHLPGILCCRRSAAPDLS</sequence>
<proteinExistence type="predicted"/>
<dbReference type="EMBL" id="FXAH01000016">
    <property type="protein sequence ID" value="SMF71266.1"/>
    <property type="molecule type" value="Genomic_DNA"/>
</dbReference>
<feature type="region of interest" description="Disordered" evidence="1">
    <location>
        <begin position="1"/>
        <end position="28"/>
    </location>
</feature>
<protein>
    <submittedName>
        <fullName evidence="2">Uncharacterized protein</fullName>
    </submittedName>
</protein>
<dbReference type="Proteomes" id="UP000192911">
    <property type="component" value="Unassembled WGS sequence"/>
</dbReference>
<accession>A0A1X7GKT3</accession>
<evidence type="ECO:0000256" key="1">
    <source>
        <dbReference type="SAM" id="MobiDB-lite"/>
    </source>
</evidence>
<gene>
    <name evidence="2" type="ORF">SAMN06295900_116136</name>
</gene>
<dbReference type="STRING" id="28094.SAMN06295900_116136"/>
<name>A0A1X7GKT3_TRICW</name>
<organism evidence="2 3">
    <name type="scientific">Trinickia caryophylli</name>
    <name type="common">Paraburkholderia caryophylli</name>
    <dbReference type="NCBI Taxonomy" id="28094"/>
    <lineage>
        <taxon>Bacteria</taxon>
        <taxon>Pseudomonadati</taxon>
        <taxon>Pseudomonadota</taxon>
        <taxon>Betaproteobacteria</taxon>
        <taxon>Burkholderiales</taxon>
        <taxon>Burkholderiaceae</taxon>
        <taxon>Trinickia</taxon>
    </lineage>
</organism>